<dbReference type="EMBL" id="LR134363">
    <property type="protein sequence ID" value="VEG74198.1"/>
    <property type="molecule type" value="Genomic_DNA"/>
</dbReference>
<dbReference type="InterPro" id="IPR027417">
    <property type="entry name" value="P-loop_NTPase"/>
</dbReference>
<dbReference type="Gene3D" id="3.40.50.300">
    <property type="entry name" value="P-loop containing nucleotide triphosphate hydrolases"/>
    <property type="match status" value="1"/>
</dbReference>
<sequence length="1211" mass="130653">MSREIQYGDWPAGLSDERIIATVGGRAYMRGQDYALRGMVRGISVAGGGDIITAQVRGSGSRVYQTIVFRSSARAWSGSCSCPVGADCKHAAALMLTARALAEEEPEAQLPAWESQLRQILHVERARLRSMALEVALAPERGWMQRETLSLRPLIEGQRGWKRQGASWRRIYEGDLDGEVAPAILDALKDLVGMVGMFDASLYYSDSRLDLATAPSRIWSALRRGVEAGLVLTTAQRNGASVRLLEGLRAGVTLQDDPDGSLSILPSFETGEIEELAGHPPLMLEPLGDPVHACCSWLPDGELLLLPLDPPPGPALARVLGGRTERLTIPAPDVPRFEAEHLEAVVAALPVIRVDEGIRLPEPVEAGLVLTVRIDPEAHRLRTSWSVRYTTASGEVRRRHELENLSVVAESVSRDLPPASRDEEDSARVRRDPEAEARLASAAFNALLSDFGRWCLWRSQAFDGMDTARFMTTVLPHLQQAEGFTVEVIGEAPDYREAADAPLITTDVSDDDDRPDWFSLRVSVRVGDEEIPIPRLMTALAAGEQEVLLDSGLWVSIDRPEIHALARLMEEGRELEDPQARGTLRVTSLHAGYYEALEALGVVGSTTRRWKERVGRLLERIEAAEAIQSGEGEEPGAAGDRDVLAAPVPQGLSAELRPYQLEGYRWLDLLRSLGLGGVLADDMGLGKTVQVLAAVQRMVEQRGAGGEADAPAGPADLAGSAGPADPAGSVGAPDPGAGPEAAPAGPAAPAHPAGPAAPADPTGSAGAPDPGAGPGTGPARPVLVIAPTSVVGSWVEQAERFCPGLRVRTVARTTAKREHSVEEIASGADVVVSSYTIVRLCEEEFADQQWDWVVCDEAQFLKNHASATYKAVRRLPAPSTIAITGTPLENSLMDLWSLMSISAPGLLPGPERFRQLYHRPIDRGDGEALERLQRRMRPFLLRRTKEQVAAELPAKTEQVLAVELGAAHRRAYDQRLARERQKVLGLLEEDSAQARFSILKALTTLRQMALDPALLEESPAGGARRKPTAKVTALVEHLEPILAEGHRALVFSQFTRYLTGVRDHLEGRGITTAYLDGATSRRQEVIDSFRAGGAQVFCISLKAGGFGLTLTEADYVFLLDPWWNPQVEEQAVDRTHRIGQDRPVMVYRMVSAQTIEDKVMALKEKKAELFERVVEGTAAAQDAAGGGAGAVAAAAGPAALSAAEIRELIEG</sequence>
<feature type="compositionally biased region" description="Low complexity" evidence="3">
    <location>
        <begin position="707"/>
        <end position="770"/>
    </location>
</feature>
<keyword evidence="8" id="KW-1185">Reference proteome</keyword>
<dbReference type="Pfam" id="PF00176">
    <property type="entry name" value="SNF2-rel_dom"/>
    <property type="match status" value="1"/>
</dbReference>
<dbReference type="SUPFAM" id="SSF52540">
    <property type="entry name" value="P-loop containing nucleoside triphosphate hydrolases"/>
    <property type="match status" value="2"/>
</dbReference>
<dbReference type="Pfam" id="PF04434">
    <property type="entry name" value="SWIM"/>
    <property type="match status" value="1"/>
</dbReference>
<dbReference type="Gene3D" id="3.40.50.10810">
    <property type="entry name" value="Tandem AAA-ATPase domain"/>
    <property type="match status" value="2"/>
</dbReference>
<keyword evidence="2" id="KW-0863">Zinc-finger</keyword>
<evidence type="ECO:0000313" key="8">
    <source>
        <dbReference type="Proteomes" id="UP000276899"/>
    </source>
</evidence>
<dbReference type="GO" id="GO:0016787">
    <property type="term" value="F:hydrolase activity"/>
    <property type="evidence" value="ECO:0007669"/>
    <property type="project" value="UniProtKB-KW"/>
</dbReference>
<evidence type="ECO:0000256" key="2">
    <source>
        <dbReference type="PROSITE-ProRule" id="PRU00325"/>
    </source>
</evidence>
<evidence type="ECO:0000259" key="4">
    <source>
        <dbReference type="PROSITE" id="PS50966"/>
    </source>
</evidence>
<feature type="region of interest" description="Disordered" evidence="3">
    <location>
        <begin position="413"/>
        <end position="432"/>
    </location>
</feature>
<evidence type="ECO:0000256" key="1">
    <source>
        <dbReference type="ARBA" id="ARBA00022801"/>
    </source>
</evidence>
<dbReference type="PROSITE" id="PS51192">
    <property type="entry name" value="HELICASE_ATP_BIND_1"/>
    <property type="match status" value="1"/>
</dbReference>
<feature type="domain" description="Helicase C-terminal" evidence="6">
    <location>
        <begin position="1033"/>
        <end position="1185"/>
    </location>
</feature>
<accession>A0A448KB81</accession>
<dbReference type="InterPro" id="IPR038718">
    <property type="entry name" value="SNF2-like_sf"/>
</dbReference>
<dbReference type="InterPro" id="IPR049730">
    <property type="entry name" value="SNF2/RAD54-like_C"/>
</dbReference>
<keyword evidence="7" id="KW-0067">ATP-binding</keyword>
<keyword evidence="2" id="KW-0479">Metal-binding</keyword>
<dbReference type="Pfam" id="PF00271">
    <property type="entry name" value="Helicase_C"/>
    <property type="match status" value="1"/>
</dbReference>
<keyword evidence="1" id="KW-0378">Hydrolase</keyword>
<dbReference type="SMART" id="SM00490">
    <property type="entry name" value="HELICc"/>
    <property type="match status" value="1"/>
</dbReference>
<dbReference type="InterPro" id="IPR007527">
    <property type="entry name" value="Znf_SWIM"/>
</dbReference>
<protein>
    <submittedName>
        <fullName evidence="7">ATP-dependent helicase HepA</fullName>
    </submittedName>
</protein>
<evidence type="ECO:0000256" key="3">
    <source>
        <dbReference type="SAM" id="MobiDB-lite"/>
    </source>
</evidence>
<dbReference type="AlphaFoldDB" id="A0A448KB81"/>
<keyword evidence="7" id="KW-0347">Helicase</keyword>
<dbReference type="Proteomes" id="UP000276899">
    <property type="component" value="Chromosome"/>
</dbReference>
<evidence type="ECO:0000259" key="6">
    <source>
        <dbReference type="PROSITE" id="PS51194"/>
    </source>
</evidence>
<gene>
    <name evidence="7" type="ORF">NCTC11923_00820</name>
</gene>
<keyword evidence="2" id="KW-0862">Zinc</keyword>
<dbReference type="InterPro" id="IPR001650">
    <property type="entry name" value="Helicase_C-like"/>
</dbReference>
<dbReference type="InterPro" id="IPR014001">
    <property type="entry name" value="Helicase_ATP-bd"/>
</dbReference>
<dbReference type="PROSITE" id="PS51194">
    <property type="entry name" value="HELICASE_CTER"/>
    <property type="match status" value="1"/>
</dbReference>
<keyword evidence="7" id="KW-0547">Nucleotide-binding</keyword>
<name>A0A448KB81_9ACTO</name>
<evidence type="ECO:0000313" key="7">
    <source>
        <dbReference type="EMBL" id="VEG74198.1"/>
    </source>
</evidence>
<feature type="region of interest" description="Disordered" evidence="3">
    <location>
        <begin position="704"/>
        <end position="780"/>
    </location>
</feature>
<dbReference type="InterPro" id="IPR000330">
    <property type="entry name" value="SNF2_N"/>
</dbReference>
<dbReference type="SMART" id="SM00487">
    <property type="entry name" value="DEXDc"/>
    <property type="match status" value="1"/>
</dbReference>
<dbReference type="PROSITE" id="PS50966">
    <property type="entry name" value="ZF_SWIM"/>
    <property type="match status" value="1"/>
</dbReference>
<dbReference type="STRING" id="1278298.GCA_000428685_01924"/>
<feature type="domain" description="Helicase ATP-binding" evidence="5">
    <location>
        <begin position="668"/>
        <end position="905"/>
    </location>
</feature>
<organism evidence="7 8">
    <name type="scientific">Actinomyces slackii</name>
    <dbReference type="NCBI Taxonomy" id="52774"/>
    <lineage>
        <taxon>Bacteria</taxon>
        <taxon>Bacillati</taxon>
        <taxon>Actinomycetota</taxon>
        <taxon>Actinomycetes</taxon>
        <taxon>Actinomycetales</taxon>
        <taxon>Actinomycetaceae</taxon>
        <taxon>Actinomyces</taxon>
    </lineage>
</organism>
<evidence type="ECO:0000259" key="5">
    <source>
        <dbReference type="PROSITE" id="PS51192"/>
    </source>
</evidence>
<dbReference type="GO" id="GO:0004386">
    <property type="term" value="F:helicase activity"/>
    <property type="evidence" value="ECO:0007669"/>
    <property type="project" value="UniProtKB-KW"/>
</dbReference>
<reference evidence="7 8" key="1">
    <citation type="submission" date="2018-12" db="EMBL/GenBank/DDBJ databases">
        <authorList>
            <consortium name="Pathogen Informatics"/>
        </authorList>
    </citation>
    <scope>NUCLEOTIDE SEQUENCE [LARGE SCALE GENOMIC DNA]</scope>
    <source>
        <strain evidence="7 8">NCTC11923</strain>
    </source>
</reference>
<dbReference type="KEGG" id="asla:NCTC11923_00820"/>
<dbReference type="GO" id="GO:0008270">
    <property type="term" value="F:zinc ion binding"/>
    <property type="evidence" value="ECO:0007669"/>
    <property type="project" value="UniProtKB-KW"/>
</dbReference>
<dbReference type="CDD" id="cd18793">
    <property type="entry name" value="SF2_C_SNF"/>
    <property type="match status" value="1"/>
</dbReference>
<feature type="domain" description="SWIM-type" evidence="4">
    <location>
        <begin position="65"/>
        <end position="99"/>
    </location>
</feature>
<proteinExistence type="predicted"/>
<dbReference type="PANTHER" id="PTHR10799">
    <property type="entry name" value="SNF2/RAD54 HELICASE FAMILY"/>
    <property type="match status" value="1"/>
</dbReference>
<dbReference type="GO" id="GO:0005524">
    <property type="term" value="F:ATP binding"/>
    <property type="evidence" value="ECO:0007669"/>
    <property type="project" value="InterPro"/>
</dbReference>
<dbReference type="RefSeq" id="WP_026426963.1">
    <property type="nucleotide sequence ID" value="NZ_CBCRWE010000025.1"/>
</dbReference>